<dbReference type="Proteomes" id="UP001156627">
    <property type="component" value="Unassembled WGS sequence"/>
</dbReference>
<dbReference type="InterPro" id="IPR027383">
    <property type="entry name" value="Znf_put"/>
</dbReference>
<keyword evidence="4" id="KW-1185">Reference proteome</keyword>
<dbReference type="InterPro" id="IPR041916">
    <property type="entry name" value="Anti_sigma_zinc_sf"/>
</dbReference>
<evidence type="ECO:0000259" key="2">
    <source>
        <dbReference type="Pfam" id="PF13490"/>
    </source>
</evidence>
<organism evidence="3 4">
    <name type="scientific">Dyella flagellata</name>
    <dbReference type="NCBI Taxonomy" id="1867833"/>
    <lineage>
        <taxon>Bacteria</taxon>
        <taxon>Pseudomonadati</taxon>
        <taxon>Pseudomonadota</taxon>
        <taxon>Gammaproteobacteria</taxon>
        <taxon>Lysobacterales</taxon>
        <taxon>Rhodanobacteraceae</taxon>
        <taxon>Dyella</taxon>
    </lineage>
</organism>
<evidence type="ECO:0000313" key="4">
    <source>
        <dbReference type="Proteomes" id="UP001156627"/>
    </source>
</evidence>
<dbReference type="RefSeq" id="WP_284331787.1">
    <property type="nucleotide sequence ID" value="NZ_BSOA01000015.1"/>
</dbReference>
<proteinExistence type="predicted"/>
<sequence length="207" mass="23072">MNGHVIKFEGSVHAQADRLLPWYVNGTLQDDERLQVERHLVECAACQQELAWLRTVREEFATQAEQDDVSPKMRHLHRRMQKRRGASSFALAWHRRERRLAWLAALQAAVILALAVVLLHQQHVPYHTLSAPSDKGALLVVVFDAQTHEAQMRELVRESGARIVGGPTAEGAYVLRVADAHEAAARKMLASSPQVTLVEDLSSGGNP</sequence>
<feature type="transmembrane region" description="Helical" evidence="1">
    <location>
        <begin position="100"/>
        <end position="120"/>
    </location>
</feature>
<dbReference type="Gene3D" id="1.10.10.1320">
    <property type="entry name" value="Anti-sigma factor, zinc-finger domain"/>
    <property type="match status" value="1"/>
</dbReference>
<reference evidence="4" key="1">
    <citation type="journal article" date="2019" name="Int. J. Syst. Evol. Microbiol.">
        <title>The Global Catalogue of Microorganisms (GCM) 10K type strain sequencing project: providing services to taxonomists for standard genome sequencing and annotation.</title>
        <authorList>
            <consortium name="The Broad Institute Genomics Platform"/>
            <consortium name="The Broad Institute Genome Sequencing Center for Infectious Disease"/>
            <person name="Wu L."/>
            <person name="Ma J."/>
        </authorList>
    </citation>
    <scope>NUCLEOTIDE SEQUENCE [LARGE SCALE GENOMIC DNA]</scope>
    <source>
        <strain evidence="4">NBRC 111981</strain>
    </source>
</reference>
<accession>A0ABQ5X9N5</accession>
<keyword evidence="1" id="KW-0812">Transmembrane</keyword>
<feature type="domain" description="Putative zinc-finger" evidence="2">
    <location>
        <begin position="15"/>
        <end position="47"/>
    </location>
</feature>
<name>A0ABQ5X9N5_9GAMM</name>
<keyword evidence="1" id="KW-0472">Membrane</keyword>
<gene>
    <name evidence="3" type="ORF">GCM10007898_19110</name>
</gene>
<protein>
    <recommendedName>
        <fullName evidence="2">Putative zinc-finger domain-containing protein</fullName>
    </recommendedName>
</protein>
<dbReference type="EMBL" id="BSOA01000015">
    <property type="protein sequence ID" value="GLQ88342.1"/>
    <property type="molecule type" value="Genomic_DNA"/>
</dbReference>
<evidence type="ECO:0000256" key="1">
    <source>
        <dbReference type="SAM" id="Phobius"/>
    </source>
</evidence>
<dbReference type="Pfam" id="PF13490">
    <property type="entry name" value="zf-HC2"/>
    <property type="match status" value="1"/>
</dbReference>
<comment type="caution">
    <text evidence="3">The sequence shown here is derived from an EMBL/GenBank/DDBJ whole genome shotgun (WGS) entry which is preliminary data.</text>
</comment>
<keyword evidence="1" id="KW-1133">Transmembrane helix</keyword>
<evidence type="ECO:0000313" key="3">
    <source>
        <dbReference type="EMBL" id="GLQ88342.1"/>
    </source>
</evidence>